<dbReference type="Pfam" id="PF00392">
    <property type="entry name" value="GntR"/>
    <property type="match status" value="1"/>
</dbReference>
<evidence type="ECO:0000256" key="2">
    <source>
        <dbReference type="ARBA" id="ARBA00023125"/>
    </source>
</evidence>
<dbReference type="Proteomes" id="UP001208690">
    <property type="component" value="Unassembled WGS sequence"/>
</dbReference>
<name>A0ABT3BIP3_9RHOB</name>
<feature type="domain" description="HTH gntR-type" evidence="4">
    <location>
        <begin position="9"/>
        <end position="76"/>
    </location>
</feature>
<dbReference type="PROSITE" id="PS50949">
    <property type="entry name" value="HTH_GNTR"/>
    <property type="match status" value="1"/>
</dbReference>
<dbReference type="InterPro" id="IPR000524">
    <property type="entry name" value="Tscrpt_reg_HTH_GntR"/>
</dbReference>
<reference evidence="5 6" key="1">
    <citation type="submission" date="2022-04" db="EMBL/GenBank/DDBJ databases">
        <title>Roseobacter sp. WL0113 is a bacterium isolated from neritic sediment.</title>
        <authorList>
            <person name="Wang L."/>
            <person name="He W."/>
            <person name="Zhang D.-F."/>
        </authorList>
    </citation>
    <scope>NUCLEOTIDE SEQUENCE [LARGE SCALE GENOMIC DNA]</scope>
    <source>
        <strain evidence="5 6">WL0113</strain>
    </source>
</reference>
<keyword evidence="1" id="KW-0805">Transcription regulation</keyword>
<dbReference type="PRINTS" id="PR00035">
    <property type="entry name" value="HTHGNTR"/>
</dbReference>
<dbReference type="Pfam" id="PF07729">
    <property type="entry name" value="FCD"/>
    <property type="match status" value="1"/>
</dbReference>
<dbReference type="SUPFAM" id="SSF48008">
    <property type="entry name" value="GntR ligand-binding domain-like"/>
    <property type="match status" value="1"/>
</dbReference>
<dbReference type="InterPro" id="IPR011711">
    <property type="entry name" value="GntR_C"/>
</dbReference>
<protein>
    <submittedName>
        <fullName evidence="5">GntR family transcriptional regulator</fullName>
    </submittedName>
</protein>
<keyword evidence="6" id="KW-1185">Reference proteome</keyword>
<dbReference type="Gene3D" id="1.10.10.10">
    <property type="entry name" value="Winged helix-like DNA-binding domain superfamily/Winged helix DNA-binding domain"/>
    <property type="match status" value="1"/>
</dbReference>
<dbReference type="InterPro" id="IPR036390">
    <property type="entry name" value="WH_DNA-bd_sf"/>
</dbReference>
<dbReference type="PANTHER" id="PTHR43537">
    <property type="entry name" value="TRANSCRIPTIONAL REGULATOR, GNTR FAMILY"/>
    <property type="match status" value="1"/>
</dbReference>
<evidence type="ECO:0000256" key="1">
    <source>
        <dbReference type="ARBA" id="ARBA00023015"/>
    </source>
</evidence>
<dbReference type="CDD" id="cd07377">
    <property type="entry name" value="WHTH_GntR"/>
    <property type="match status" value="1"/>
</dbReference>
<proteinExistence type="predicted"/>
<evidence type="ECO:0000256" key="3">
    <source>
        <dbReference type="ARBA" id="ARBA00023163"/>
    </source>
</evidence>
<dbReference type="Gene3D" id="1.20.120.530">
    <property type="entry name" value="GntR ligand-binding domain-like"/>
    <property type="match status" value="1"/>
</dbReference>
<sequence>MQSPSEKSEAVAERVAAILRDRIVKGELAPRDRIVERRLSAELHVSRTPVREALKLLEADGLIEITHHRGALVSEYRSEDAVRLFDVIAVLEGLAARRLAEQMSAATLQQLEDFHGQMLEHHRAGRSEQYFDLNTMIHDVIVGNCGNPVVADTHRRLIARARRGRFLAIMDPERLDQAVDEHQQLMRALRASDPSAASDIWETHLRHTGDTLAALLSRHEAENAQ</sequence>
<dbReference type="SUPFAM" id="SSF46785">
    <property type="entry name" value="Winged helix' DNA-binding domain"/>
    <property type="match status" value="1"/>
</dbReference>
<evidence type="ECO:0000313" key="6">
    <source>
        <dbReference type="Proteomes" id="UP001208690"/>
    </source>
</evidence>
<dbReference type="RefSeq" id="WP_263845671.1">
    <property type="nucleotide sequence ID" value="NZ_JALIEB010000015.1"/>
</dbReference>
<dbReference type="InterPro" id="IPR036388">
    <property type="entry name" value="WH-like_DNA-bd_sf"/>
</dbReference>
<accession>A0ABT3BIP3</accession>
<dbReference type="PANTHER" id="PTHR43537:SF50">
    <property type="entry name" value="TRANSCRIPTIONAL REGULATORY PROTEIN"/>
    <property type="match status" value="1"/>
</dbReference>
<dbReference type="SMART" id="SM00895">
    <property type="entry name" value="FCD"/>
    <property type="match status" value="1"/>
</dbReference>
<evidence type="ECO:0000259" key="4">
    <source>
        <dbReference type="PROSITE" id="PS50949"/>
    </source>
</evidence>
<gene>
    <name evidence="5" type="ORF">MUB52_18595</name>
</gene>
<keyword evidence="2" id="KW-0238">DNA-binding</keyword>
<comment type="caution">
    <text evidence="5">The sequence shown here is derived from an EMBL/GenBank/DDBJ whole genome shotgun (WGS) entry which is preliminary data.</text>
</comment>
<dbReference type="EMBL" id="JALIEB010000015">
    <property type="protein sequence ID" value="MCV3273446.1"/>
    <property type="molecule type" value="Genomic_DNA"/>
</dbReference>
<evidence type="ECO:0000313" key="5">
    <source>
        <dbReference type="EMBL" id="MCV3273446.1"/>
    </source>
</evidence>
<keyword evidence="3" id="KW-0804">Transcription</keyword>
<dbReference type="SMART" id="SM00345">
    <property type="entry name" value="HTH_GNTR"/>
    <property type="match status" value="1"/>
</dbReference>
<organism evidence="5 6">
    <name type="scientific">Roseobacter sinensis</name>
    <dbReference type="NCBI Taxonomy" id="2931391"/>
    <lineage>
        <taxon>Bacteria</taxon>
        <taxon>Pseudomonadati</taxon>
        <taxon>Pseudomonadota</taxon>
        <taxon>Alphaproteobacteria</taxon>
        <taxon>Rhodobacterales</taxon>
        <taxon>Roseobacteraceae</taxon>
        <taxon>Roseobacter</taxon>
    </lineage>
</organism>
<dbReference type="InterPro" id="IPR008920">
    <property type="entry name" value="TF_FadR/GntR_C"/>
</dbReference>